<evidence type="ECO:0000313" key="2">
    <source>
        <dbReference type="Proteomes" id="UP000828390"/>
    </source>
</evidence>
<proteinExistence type="predicted"/>
<reference evidence="1" key="1">
    <citation type="journal article" date="2019" name="bioRxiv">
        <title>The Genome of the Zebra Mussel, Dreissena polymorpha: A Resource for Invasive Species Research.</title>
        <authorList>
            <person name="McCartney M.A."/>
            <person name="Auch B."/>
            <person name="Kono T."/>
            <person name="Mallez S."/>
            <person name="Zhang Y."/>
            <person name="Obille A."/>
            <person name="Becker A."/>
            <person name="Abrahante J.E."/>
            <person name="Garbe J."/>
            <person name="Badalamenti J.P."/>
            <person name="Herman A."/>
            <person name="Mangelson H."/>
            <person name="Liachko I."/>
            <person name="Sullivan S."/>
            <person name="Sone E.D."/>
            <person name="Koren S."/>
            <person name="Silverstein K.A.T."/>
            <person name="Beckman K.B."/>
            <person name="Gohl D.M."/>
        </authorList>
    </citation>
    <scope>NUCLEOTIDE SEQUENCE</scope>
    <source>
        <strain evidence="1">Duluth1</strain>
        <tissue evidence="1">Whole animal</tissue>
    </source>
</reference>
<evidence type="ECO:0000313" key="1">
    <source>
        <dbReference type="EMBL" id="KAH3722411.1"/>
    </source>
</evidence>
<dbReference type="EMBL" id="JAIWYP010000013">
    <property type="protein sequence ID" value="KAH3722411.1"/>
    <property type="molecule type" value="Genomic_DNA"/>
</dbReference>
<keyword evidence="2" id="KW-1185">Reference proteome</keyword>
<dbReference type="Proteomes" id="UP000828390">
    <property type="component" value="Unassembled WGS sequence"/>
</dbReference>
<gene>
    <name evidence="1" type="ORF">DPMN_065370</name>
</gene>
<dbReference type="AlphaFoldDB" id="A0A9D4CDY9"/>
<sequence>MRFEENAADCMEPYVLGSDIDSLEMSVLFAADNVDPNFVILDGKGTFHGMGIIASITPGTRTNFLIPQKQTSVLNTRNKTKISILEYRLLRHACTEVVFWTGRDFWIMTRVSIFCGKSPSASGRQSRMGRE</sequence>
<reference evidence="1" key="2">
    <citation type="submission" date="2020-11" db="EMBL/GenBank/DDBJ databases">
        <authorList>
            <person name="McCartney M.A."/>
            <person name="Auch B."/>
            <person name="Kono T."/>
            <person name="Mallez S."/>
            <person name="Becker A."/>
            <person name="Gohl D.M."/>
            <person name="Silverstein K.A.T."/>
            <person name="Koren S."/>
            <person name="Bechman K.B."/>
            <person name="Herman A."/>
            <person name="Abrahante J.E."/>
            <person name="Garbe J."/>
        </authorList>
    </citation>
    <scope>NUCLEOTIDE SEQUENCE</scope>
    <source>
        <strain evidence="1">Duluth1</strain>
        <tissue evidence="1">Whole animal</tissue>
    </source>
</reference>
<protein>
    <submittedName>
        <fullName evidence="1">Uncharacterized protein</fullName>
    </submittedName>
</protein>
<comment type="caution">
    <text evidence="1">The sequence shown here is derived from an EMBL/GenBank/DDBJ whole genome shotgun (WGS) entry which is preliminary data.</text>
</comment>
<accession>A0A9D4CDY9</accession>
<organism evidence="1 2">
    <name type="scientific">Dreissena polymorpha</name>
    <name type="common">Zebra mussel</name>
    <name type="synonym">Mytilus polymorpha</name>
    <dbReference type="NCBI Taxonomy" id="45954"/>
    <lineage>
        <taxon>Eukaryota</taxon>
        <taxon>Metazoa</taxon>
        <taxon>Spiralia</taxon>
        <taxon>Lophotrochozoa</taxon>
        <taxon>Mollusca</taxon>
        <taxon>Bivalvia</taxon>
        <taxon>Autobranchia</taxon>
        <taxon>Heteroconchia</taxon>
        <taxon>Euheterodonta</taxon>
        <taxon>Imparidentia</taxon>
        <taxon>Neoheterodontei</taxon>
        <taxon>Myida</taxon>
        <taxon>Dreissenoidea</taxon>
        <taxon>Dreissenidae</taxon>
        <taxon>Dreissena</taxon>
    </lineage>
</organism>
<name>A0A9D4CDY9_DREPO</name>